<dbReference type="InterPro" id="IPR051159">
    <property type="entry name" value="Hexapeptide_acetyltransf"/>
</dbReference>
<name>A0ABU9G3V6_9GAMM</name>
<keyword evidence="2 6" id="KW-0808">Transferase</keyword>
<evidence type="ECO:0000256" key="3">
    <source>
        <dbReference type="ARBA" id="ARBA00022737"/>
    </source>
</evidence>
<evidence type="ECO:0000256" key="1">
    <source>
        <dbReference type="ARBA" id="ARBA00007274"/>
    </source>
</evidence>
<reference evidence="6 7" key="1">
    <citation type="submission" date="2024-02" db="EMBL/GenBank/DDBJ databases">
        <title>Bacteria isolated from the canopy kelp, Nereocystis luetkeana.</title>
        <authorList>
            <person name="Pfister C.A."/>
            <person name="Younker I.T."/>
            <person name="Light S.H."/>
        </authorList>
    </citation>
    <scope>NUCLEOTIDE SEQUENCE [LARGE SCALE GENOMIC DNA]</scope>
    <source>
        <strain evidence="6 7">TI.4.07</strain>
    </source>
</reference>
<proteinExistence type="inferred from homology"/>
<dbReference type="InterPro" id="IPR024688">
    <property type="entry name" value="Mac_dom"/>
</dbReference>
<protein>
    <submittedName>
        <fullName evidence="6">Sugar O-acetyltransferase</fullName>
        <ecNumber evidence="6">2.3.1.-</ecNumber>
    </submittedName>
</protein>
<dbReference type="GO" id="GO:0016746">
    <property type="term" value="F:acyltransferase activity"/>
    <property type="evidence" value="ECO:0007669"/>
    <property type="project" value="UniProtKB-KW"/>
</dbReference>
<comment type="similarity">
    <text evidence="1">Belongs to the transferase hexapeptide repeat family.</text>
</comment>
<evidence type="ECO:0000256" key="4">
    <source>
        <dbReference type="ARBA" id="ARBA00023315"/>
    </source>
</evidence>
<keyword evidence="4 6" id="KW-0012">Acyltransferase</keyword>
<dbReference type="Pfam" id="PF14602">
    <property type="entry name" value="Hexapep_2"/>
    <property type="match status" value="1"/>
</dbReference>
<dbReference type="PROSITE" id="PS00101">
    <property type="entry name" value="HEXAPEP_TRANSFERASES"/>
    <property type="match status" value="1"/>
</dbReference>
<dbReference type="PANTHER" id="PTHR23416:SF23">
    <property type="entry name" value="ACETYLTRANSFERASE C18B11.09C-RELATED"/>
    <property type="match status" value="1"/>
</dbReference>
<evidence type="ECO:0000259" key="5">
    <source>
        <dbReference type="SMART" id="SM01266"/>
    </source>
</evidence>
<gene>
    <name evidence="6" type="ORF">V6242_08545</name>
</gene>
<keyword evidence="3" id="KW-0677">Repeat</keyword>
<dbReference type="SUPFAM" id="SSF51161">
    <property type="entry name" value="Trimeric LpxA-like enzymes"/>
    <property type="match status" value="1"/>
</dbReference>
<evidence type="ECO:0000313" key="7">
    <source>
        <dbReference type="Proteomes" id="UP001379949"/>
    </source>
</evidence>
<dbReference type="EC" id="2.3.1.-" evidence="6"/>
<sequence length="185" mass="20072">MPSKQAIERTPLSDNITEFDKMRQGHAFNGIDTDLRLRREAARLACAKYNAHPSKGNLRHITRLFAAFGSLVIEPGFQCDYGTQIHIGERCYINFNCVFLDSASITIGDDVLLGPGVHLYTVDHPREAAARASGECHAKPISIGNKVWIGGGAKILPGISIGDNAIIGANAVVTRNVAKDERYLG</sequence>
<comment type="caution">
    <text evidence="6">The sequence shown here is derived from an EMBL/GenBank/DDBJ whole genome shotgun (WGS) entry which is preliminary data.</text>
</comment>
<dbReference type="Proteomes" id="UP001379949">
    <property type="component" value="Unassembled WGS sequence"/>
</dbReference>
<evidence type="ECO:0000256" key="2">
    <source>
        <dbReference type="ARBA" id="ARBA00022679"/>
    </source>
</evidence>
<dbReference type="InterPro" id="IPR011004">
    <property type="entry name" value="Trimer_LpxA-like_sf"/>
</dbReference>
<dbReference type="InterPro" id="IPR018357">
    <property type="entry name" value="Hexapep_transf_CS"/>
</dbReference>
<accession>A0ABU9G3V6</accession>
<evidence type="ECO:0000313" key="6">
    <source>
        <dbReference type="EMBL" id="MEL0613193.1"/>
    </source>
</evidence>
<dbReference type="EMBL" id="JBAKAR010000005">
    <property type="protein sequence ID" value="MEL0613193.1"/>
    <property type="molecule type" value="Genomic_DNA"/>
</dbReference>
<dbReference type="SMART" id="SM01266">
    <property type="entry name" value="Mac"/>
    <property type="match status" value="1"/>
</dbReference>
<dbReference type="CDD" id="cd03357">
    <property type="entry name" value="LbH_MAT_GAT"/>
    <property type="match status" value="1"/>
</dbReference>
<dbReference type="InterPro" id="IPR001451">
    <property type="entry name" value="Hexapep"/>
</dbReference>
<dbReference type="PANTHER" id="PTHR23416">
    <property type="entry name" value="SIALIC ACID SYNTHASE-RELATED"/>
    <property type="match status" value="1"/>
</dbReference>
<keyword evidence="7" id="KW-1185">Reference proteome</keyword>
<dbReference type="Pfam" id="PF00132">
    <property type="entry name" value="Hexapep"/>
    <property type="match status" value="1"/>
</dbReference>
<dbReference type="Gene3D" id="2.160.10.10">
    <property type="entry name" value="Hexapeptide repeat proteins"/>
    <property type="match status" value="1"/>
</dbReference>
<organism evidence="6 7">
    <name type="scientific">Marinomonas arenicola</name>
    <dbReference type="NCBI Taxonomy" id="569601"/>
    <lineage>
        <taxon>Bacteria</taxon>
        <taxon>Pseudomonadati</taxon>
        <taxon>Pseudomonadota</taxon>
        <taxon>Gammaproteobacteria</taxon>
        <taxon>Oceanospirillales</taxon>
        <taxon>Oceanospirillaceae</taxon>
        <taxon>Marinomonas</taxon>
    </lineage>
</organism>
<dbReference type="RefSeq" id="WP_341566992.1">
    <property type="nucleotide sequence ID" value="NZ_JBAKAR010000005.1"/>
</dbReference>
<feature type="domain" description="Maltose/galactoside acetyltransferase" evidence="5">
    <location>
        <begin position="19"/>
        <end position="70"/>
    </location>
</feature>